<feature type="binding site" evidence="3">
    <location>
        <position position="179"/>
    </location>
    <ligand>
        <name>Zn(2+)</name>
        <dbReference type="ChEBI" id="CHEBI:29105"/>
        <label>1</label>
        <note>catalytic</note>
    </ligand>
</feature>
<evidence type="ECO:0000313" key="5">
    <source>
        <dbReference type="Proteomes" id="UP000177610"/>
    </source>
</evidence>
<reference evidence="4 5" key="1">
    <citation type="journal article" date="2016" name="Nat. Commun.">
        <title>Thousands of microbial genomes shed light on interconnected biogeochemical processes in an aquifer system.</title>
        <authorList>
            <person name="Anantharaman K."/>
            <person name="Brown C.T."/>
            <person name="Hug L.A."/>
            <person name="Sharon I."/>
            <person name="Castelle C.J."/>
            <person name="Probst A.J."/>
            <person name="Thomas B.C."/>
            <person name="Singh A."/>
            <person name="Wilkins M.J."/>
            <person name="Karaoz U."/>
            <person name="Brodie E.L."/>
            <person name="Williams K.H."/>
            <person name="Hubbard S.S."/>
            <person name="Banfield J.F."/>
        </authorList>
    </citation>
    <scope>NUCLEOTIDE SEQUENCE [LARGE SCALE GENOMIC DNA]</scope>
</reference>
<feature type="binding site" evidence="2">
    <location>
        <position position="180"/>
    </location>
    <ligand>
        <name>dihydroxyacetone phosphate</name>
        <dbReference type="ChEBI" id="CHEBI:57642"/>
    </ligand>
</feature>
<evidence type="ECO:0008006" key="6">
    <source>
        <dbReference type="Google" id="ProtNLM"/>
    </source>
</evidence>
<keyword evidence="3" id="KW-0862">Zinc</keyword>
<feature type="active site" description="Proton donor" evidence="1">
    <location>
        <position position="81"/>
    </location>
</feature>
<dbReference type="NCBIfam" id="TIGR00167">
    <property type="entry name" value="cbbA"/>
    <property type="match status" value="1"/>
</dbReference>
<evidence type="ECO:0000256" key="1">
    <source>
        <dbReference type="PIRSR" id="PIRSR001359-1"/>
    </source>
</evidence>
<dbReference type="GO" id="GO:0016832">
    <property type="term" value="F:aldehyde-lyase activity"/>
    <property type="evidence" value="ECO:0007669"/>
    <property type="project" value="InterPro"/>
</dbReference>
<feature type="binding site" evidence="3">
    <location>
        <position position="103"/>
    </location>
    <ligand>
        <name>Zn(2+)</name>
        <dbReference type="ChEBI" id="CHEBI:29105"/>
        <label>2</label>
    </ligand>
</feature>
<name>A0A1F5N9U0_9BACT</name>
<keyword evidence="3" id="KW-0479">Metal-binding</keyword>
<dbReference type="Pfam" id="PF01116">
    <property type="entry name" value="F_bP_aldolase"/>
    <property type="match status" value="1"/>
</dbReference>
<dbReference type="Gene3D" id="3.20.20.70">
    <property type="entry name" value="Aldolase class I"/>
    <property type="match status" value="1"/>
</dbReference>
<feature type="binding site" evidence="2">
    <location>
        <begin position="218"/>
        <end position="220"/>
    </location>
    <ligand>
        <name>dihydroxyacetone phosphate</name>
        <dbReference type="ChEBI" id="CHEBI:57642"/>
    </ligand>
</feature>
<evidence type="ECO:0000256" key="3">
    <source>
        <dbReference type="PIRSR" id="PIRSR001359-3"/>
    </source>
</evidence>
<protein>
    <recommendedName>
        <fullName evidence="6">Tagatose-bisphosphate aldolase</fullName>
    </recommendedName>
</protein>
<dbReference type="PANTHER" id="PTHR30304">
    <property type="entry name" value="D-TAGATOSE-1,6-BISPHOSPHATE ALDOLASE"/>
    <property type="match status" value="1"/>
</dbReference>
<dbReference type="CDD" id="cd00947">
    <property type="entry name" value="TBP_aldolase_IIB"/>
    <property type="match status" value="1"/>
</dbReference>
<dbReference type="STRING" id="1817821.A2717_01530"/>
<accession>A0A1F5N9U0</accession>
<organism evidence="4 5">
    <name type="scientific">Candidatus Doudnabacteria bacterium RIFCSPHIGHO2_01_FULL_41_86</name>
    <dbReference type="NCBI Taxonomy" id="1817821"/>
    <lineage>
        <taxon>Bacteria</taxon>
        <taxon>Candidatus Doudnaibacteriota</taxon>
    </lineage>
</organism>
<dbReference type="InterPro" id="IPR000771">
    <property type="entry name" value="FBA_II"/>
</dbReference>
<feature type="binding site" evidence="2">
    <location>
        <begin position="239"/>
        <end position="242"/>
    </location>
    <ligand>
        <name>dihydroxyacetone phosphate</name>
        <dbReference type="ChEBI" id="CHEBI:57642"/>
    </ligand>
</feature>
<gene>
    <name evidence="4" type="ORF">A2717_01530</name>
</gene>
<dbReference type="InterPro" id="IPR050246">
    <property type="entry name" value="Class_II_FBP_aldolase"/>
</dbReference>
<proteinExistence type="predicted"/>
<dbReference type="SUPFAM" id="SSF51569">
    <property type="entry name" value="Aldolase"/>
    <property type="match status" value="1"/>
</dbReference>
<dbReference type="InterPro" id="IPR013785">
    <property type="entry name" value="Aldolase_TIM"/>
</dbReference>
<dbReference type="Proteomes" id="UP000177610">
    <property type="component" value="Unassembled WGS sequence"/>
</dbReference>
<evidence type="ECO:0000313" key="4">
    <source>
        <dbReference type="EMBL" id="OGE74210.1"/>
    </source>
</evidence>
<comment type="cofactor">
    <cofactor evidence="3">
        <name>Zn(2+)</name>
        <dbReference type="ChEBI" id="CHEBI:29105"/>
    </cofactor>
    <text evidence="3">Binds 2 Zn(2+) ions per subunit. One is catalytic and the other provides a structural contribution.</text>
</comment>
<sequence>MLVHIGRIVTPNMLGKYAIPAFNTSDLEMTQGIIRAAEKQKAPVIVQTSVGALEYAGIDELVGLNKAFAREAKIPVALHQDHCHDFNLIKKLISLGYSSVMVDASHLPYKENLKLTKAVVSYAHRRGVWVQAELGRILGNEDWQNVKSGDDLMTDPDQAAEFVRDTRIDTLAIAVGSVHGIPVDPRIKKVLSTLKEHVDIDRVKAIRKKVKIPLVMHGASGVPDKQIRAAIKHGVAVFNIDTDLRVAFNKALRDNLKKHVEVYDPRKILAPATEALSKAAEAKLKLMYTSGKAKGFRVNPSRPRT</sequence>
<comment type="caution">
    <text evidence="4">The sequence shown here is derived from an EMBL/GenBank/DDBJ whole genome shotgun (WGS) entry which is preliminary data.</text>
</comment>
<dbReference type="GO" id="GO:0008270">
    <property type="term" value="F:zinc ion binding"/>
    <property type="evidence" value="ECO:0007669"/>
    <property type="project" value="InterPro"/>
</dbReference>
<feature type="binding site" evidence="3">
    <location>
        <position position="217"/>
    </location>
    <ligand>
        <name>Zn(2+)</name>
        <dbReference type="ChEBI" id="CHEBI:29105"/>
        <label>1</label>
        <note>catalytic</note>
    </ligand>
</feature>
<feature type="binding site" evidence="3">
    <location>
        <position position="82"/>
    </location>
    <ligand>
        <name>Zn(2+)</name>
        <dbReference type="ChEBI" id="CHEBI:29105"/>
        <label>1</label>
        <note>catalytic</note>
    </ligand>
</feature>
<feature type="binding site" evidence="3">
    <location>
        <position position="133"/>
    </location>
    <ligand>
        <name>Zn(2+)</name>
        <dbReference type="ChEBI" id="CHEBI:29105"/>
        <label>2</label>
    </ligand>
</feature>
<dbReference type="EMBL" id="MFEH01000001">
    <property type="protein sequence ID" value="OGE74210.1"/>
    <property type="molecule type" value="Genomic_DNA"/>
</dbReference>
<dbReference type="PIRSF" id="PIRSF001359">
    <property type="entry name" value="F_bP_aldolase_II"/>
    <property type="match status" value="1"/>
</dbReference>
<dbReference type="GO" id="GO:0005975">
    <property type="term" value="P:carbohydrate metabolic process"/>
    <property type="evidence" value="ECO:0007669"/>
    <property type="project" value="InterPro"/>
</dbReference>
<evidence type="ECO:0000256" key="2">
    <source>
        <dbReference type="PIRSR" id="PIRSR001359-2"/>
    </source>
</evidence>
<dbReference type="PANTHER" id="PTHR30304:SF0">
    <property type="entry name" value="D-TAGATOSE-1,6-BISPHOSPHATE ALDOLASE SUBUNIT GATY-RELATED"/>
    <property type="match status" value="1"/>
</dbReference>
<dbReference type="AlphaFoldDB" id="A0A1F5N9U0"/>